<dbReference type="InterPro" id="IPR027417">
    <property type="entry name" value="P-loop_NTPase"/>
</dbReference>
<evidence type="ECO:0000256" key="1">
    <source>
        <dbReference type="ARBA" id="ARBA00022737"/>
    </source>
</evidence>
<dbReference type="EMBL" id="MSFO01000006">
    <property type="protein sequence ID" value="PLB46535.1"/>
    <property type="molecule type" value="Genomic_DNA"/>
</dbReference>
<evidence type="ECO:0000313" key="5">
    <source>
        <dbReference type="EMBL" id="PLB46535.1"/>
    </source>
</evidence>
<dbReference type="Pfam" id="PF17109">
    <property type="entry name" value="Goodbye"/>
    <property type="match status" value="1"/>
</dbReference>
<reference evidence="5 6" key="1">
    <citation type="submission" date="2016-12" db="EMBL/GenBank/DDBJ databases">
        <title>The genomes of Aspergillus section Nigri reveals drivers in fungal speciation.</title>
        <authorList>
            <consortium name="DOE Joint Genome Institute"/>
            <person name="Vesth T.C."/>
            <person name="Nybo J."/>
            <person name="Theobald S."/>
            <person name="Brandl J."/>
            <person name="Frisvad J.C."/>
            <person name="Nielsen K.F."/>
            <person name="Lyhne E.K."/>
            <person name="Kogle M.E."/>
            <person name="Kuo A."/>
            <person name="Riley R."/>
            <person name="Clum A."/>
            <person name="Nolan M."/>
            <person name="Lipzen A."/>
            <person name="Salamov A."/>
            <person name="Henrissat B."/>
            <person name="Wiebenga A."/>
            <person name="De Vries R.P."/>
            <person name="Grigoriev I.V."/>
            <person name="Mortensen U.H."/>
            <person name="Andersen M.R."/>
            <person name="Baker S.E."/>
        </authorList>
    </citation>
    <scope>NUCLEOTIDE SEQUENCE [LARGE SCALE GENOMIC DNA]</scope>
    <source>
        <strain evidence="5 6">IBT 23096</strain>
    </source>
</reference>
<dbReference type="GeneID" id="36561157"/>
<dbReference type="Gene3D" id="1.25.40.10">
    <property type="entry name" value="Tetratricopeptide repeat domain"/>
    <property type="match status" value="1"/>
</dbReference>
<dbReference type="PANTHER" id="PTHR10039:SF17">
    <property type="entry name" value="FUNGAL STAND N-TERMINAL GOODBYE DOMAIN-CONTAINING PROTEIN-RELATED"/>
    <property type="match status" value="1"/>
</dbReference>
<dbReference type="OrthoDB" id="6415790at2759"/>
<protein>
    <submittedName>
        <fullName evidence="5">Uncharacterized protein</fullName>
    </submittedName>
</protein>
<accession>A0A2I2G0W9</accession>
<gene>
    <name evidence="5" type="ORF">P170DRAFT_477416</name>
</gene>
<dbReference type="Gene3D" id="3.40.50.300">
    <property type="entry name" value="P-loop containing nucleotide triphosphate hydrolases"/>
    <property type="match status" value="1"/>
</dbReference>
<name>A0A2I2G0W9_9EURO</name>
<dbReference type="RefSeq" id="XP_024701837.1">
    <property type="nucleotide sequence ID" value="XM_024853459.1"/>
</dbReference>
<feature type="compositionally biased region" description="Basic and acidic residues" evidence="2">
    <location>
        <begin position="19"/>
        <end position="30"/>
    </location>
</feature>
<keyword evidence="6" id="KW-1185">Reference proteome</keyword>
<organism evidence="5 6">
    <name type="scientific">Aspergillus steynii IBT 23096</name>
    <dbReference type="NCBI Taxonomy" id="1392250"/>
    <lineage>
        <taxon>Eukaryota</taxon>
        <taxon>Fungi</taxon>
        <taxon>Dikarya</taxon>
        <taxon>Ascomycota</taxon>
        <taxon>Pezizomycotina</taxon>
        <taxon>Eurotiomycetes</taxon>
        <taxon>Eurotiomycetidae</taxon>
        <taxon>Eurotiales</taxon>
        <taxon>Aspergillaceae</taxon>
        <taxon>Aspergillus</taxon>
        <taxon>Aspergillus subgen. Circumdati</taxon>
    </lineage>
</organism>
<dbReference type="Proteomes" id="UP000234275">
    <property type="component" value="Unassembled WGS sequence"/>
</dbReference>
<dbReference type="Pfam" id="PF24883">
    <property type="entry name" value="NPHP3_N"/>
    <property type="match status" value="1"/>
</dbReference>
<feature type="region of interest" description="Disordered" evidence="2">
    <location>
        <begin position="1313"/>
        <end position="1388"/>
    </location>
</feature>
<evidence type="ECO:0000256" key="2">
    <source>
        <dbReference type="SAM" id="MobiDB-lite"/>
    </source>
</evidence>
<dbReference type="InterPro" id="IPR031350">
    <property type="entry name" value="Goodbye_dom"/>
</dbReference>
<feature type="domain" description="Nephrocystin 3-like N-terminal" evidence="4">
    <location>
        <begin position="310"/>
        <end position="493"/>
    </location>
</feature>
<dbReference type="PANTHER" id="PTHR10039">
    <property type="entry name" value="AMELOGENIN"/>
    <property type="match status" value="1"/>
</dbReference>
<feature type="region of interest" description="Disordered" evidence="2">
    <location>
        <begin position="1"/>
        <end position="30"/>
    </location>
</feature>
<dbReference type="InterPro" id="IPR056884">
    <property type="entry name" value="NPHP3-like_N"/>
</dbReference>
<dbReference type="VEuPathDB" id="FungiDB:P170DRAFT_477416"/>
<proteinExistence type="predicted"/>
<dbReference type="SUPFAM" id="SSF52540">
    <property type="entry name" value="P-loop containing nucleoside triphosphate hydrolases"/>
    <property type="match status" value="1"/>
</dbReference>
<dbReference type="STRING" id="1392250.A0A2I2G0W9"/>
<evidence type="ECO:0000259" key="3">
    <source>
        <dbReference type="Pfam" id="PF17109"/>
    </source>
</evidence>
<evidence type="ECO:0000259" key="4">
    <source>
        <dbReference type="Pfam" id="PF24883"/>
    </source>
</evidence>
<comment type="caution">
    <text evidence="5">The sequence shown here is derived from an EMBL/GenBank/DDBJ whole genome shotgun (WGS) entry which is preliminary data.</text>
</comment>
<sequence length="1521" mass="173650">MSNSAIFKNPGGISRRKKNPEESPKSKSIDEIWAEAMDQIAKEYKLSSEKLEQFNGNLYDGETGSERARALFEESRHPDDRKDKVMSSVAGCLDWVKTGLGFVNDNVSGTYAVPAKIVTGSIAYMIQAAEDVSADFDLIESTFETLNNALQDIGELQRFKLEFASPTFLERLTDIFVAMVKFCSMSGTVFSSTRRKRWFRALLKGQDQQIREACNEVKKAIGLFRDTLPFQTLVEMNTISTNMKDMPVRFVEQLQASVKYSELQPLWNKSQKSLDAIKDSLKAFNLFHPEVEQWVEDQMKLVAKRVVNDTFSWTESESTYTEWESGRGAPYIFILGEAGSGKTFFACHCYKSLQKRKALATKDQSSQRRTIPFVTYFPFKGGRESSQGLGSVLAHILLQVAMQDMKLRDSIARDLLSFKERKKEGNDDSQKVIEFIWQSLLVRKFEKAASEAPRELFILLDGVEVMCESDRTRMMDLFQHLSLGKDRIRILMTGAGDKTSVGIPRCPVIVLNDMIGKKGDIWRIIQHRVSQSEKLRNFKDEFWKQVEKRLLESLNTISTVDIKMTVIEQANDEVSALEKLKTMKTPEGLYKETISVVLSSKSENQRKLLRFVFALCTFAQQPLSVYVLQEFVRQEPDLRKSALDVAEQIKAHSSNSFLFVTEVSEGVDLSEDKQEDAATRSKRQIATFRQVAFREYLETTTNDLIPHPLKSKVSLFVKLTDVLCGHDSEGAGLRENIQRYAAQRITRHLETIDVKLTEPAECSQVIKALSRIFNNDGNVSRVFEELCGHDISYDYDGLMSTIYDAKNLGIVTSWAKKMDFHEETEIPLAERSWIKRILKEPTRLLENLAKGHFYSWTEARTYPEAKVPHNLICRALHLRFGKNRESVYSTTVDAAQIKALLNYAKKRVFYDLPVQMSRCRIAAALVLYNESTDEENREFARNLYQQNIDDEVTRGPERFYSYLGLAEYFEDSREQSEKTGDNEQDRRWTSVSEFAERALHVMLEESGTLGTDLNEGRITRAFVLHSYALKQLGKDTEAIETGERCLKRELQYTSQTLDLLSLLVDIYAKNSQWAKIIDLVWRQKPVIQDRFIMHIYLMERLENGTTLLERAAAESRRIDYLIRIFERAIDFDRKTFPIKAAFLKSKLLNIYWRLAKVTKMAEYLMEEILTATSCADFIVFDAFSTMVEVYYENFTFAHLDESKKEALDNLESLIGRYEHSSWPKTSFLSMAKLTLAKMYLKSGNNEQADKHVQSAFEICIADLEDSISYNDLSAFRALTKALAFLGLEEDAKVAFSLQLSRVGANDDGISVYEESGLPSSNSSISSDSLVELEENHEKERPSNTALVNSKTEGKPRDEPPSPVSPLSSTHEPESAPTPLQPEDSTATIPTNMDSIEGSASCDGVCQPTVSLDVFEPHGSKIVYCLDCMNTDFCKDCYMKQINFFEKGEDGFWFKACWTRHEYLLGPIDGWIGVKDGVIHIGEKKCLWDDWLSQVKGRWRKKISSPTVWDDVRSREPKPISF</sequence>
<evidence type="ECO:0000313" key="6">
    <source>
        <dbReference type="Proteomes" id="UP000234275"/>
    </source>
</evidence>
<keyword evidence="1" id="KW-0677">Repeat</keyword>
<feature type="compositionally biased region" description="Low complexity" evidence="2">
    <location>
        <begin position="1313"/>
        <end position="1329"/>
    </location>
</feature>
<dbReference type="InterPro" id="IPR011990">
    <property type="entry name" value="TPR-like_helical_dom_sf"/>
</dbReference>
<feature type="domain" description="Fungal STAND N-terminal Goodbye" evidence="3">
    <location>
        <begin position="72"/>
        <end position="151"/>
    </location>
</feature>